<evidence type="ECO:0000259" key="2">
    <source>
        <dbReference type="Pfam" id="PF00561"/>
    </source>
</evidence>
<dbReference type="SUPFAM" id="SSF53474">
    <property type="entry name" value="alpha/beta-Hydrolases"/>
    <property type="match status" value="1"/>
</dbReference>
<dbReference type="Proteomes" id="UP001139054">
    <property type="component" value="Unassembled WGS sequence"/>
</dbReference>
<accession>A0A9X1UFI0</accession>
<proteinExistence type="predicted"/>
<dbReference type="PANTHER" id="PTHR43329">
    <property type="entry name" value="EPOXIDE HYDROLASE"/>
    <property type="match status" value="1"/>
</dbReference>
<dbReference type="RefSeq" id="WP_237868922.1">
    <property type="nucleotide sequence ID" value="NZ_JAKLTY010000004.1"/>
</dbReference>
<dbReference type="InterPro" id="IPR000073">
    <property type="entry name" value="AB_hydrolase_1"/>
</dbReference>
<evidence type="ECO:0000256" key="1">
    <source>
        <dbReference type="ARBA" id="ARBA00022801"/>
    </source>
</evidence>
<dbReference type="InterPro" id="IPR029058">
    <property type="entry name" value="AB_hydrolase_fold"/>
</dbReference>
<gene>
    <name evidence="4" type="ORF">L6637_02085</name>
    <name evidence="3" type="ORF">L6654_07710</name>
</gene>
<protein>
    <submittedName>
        <fullName evidence="3">Alpha/beta hydrolase</fullName>
    </submittedName>
</protein>
<evidence type="ECO:0000313" key="5">
    <source>
        <dbReference type="Proteomes" id="UP001139012"/>
    </source>
</evidence>
<dbReference type="InterPro" id="IPR000639">
    <property type="entry name" value="Epox_hydrolase-like"/>
</dbReference>
<dbReference type="GO" id="GO:0016787">
    <property type="term" value="F:hydrolase activity"/>
    <property type="evidence" value="ECO:0007669"/>
    <property type="project" value="UniProtKB-KW"/>
</dbReference>
<dbReference type="EMBL" id="JAKLTY010000004">
    <property type="protein sequence ID" value="MCG2626507.1"/>
    <property type="molecule type" value="Genomic_DNA"/>
</dbReference>
<evidence type="ECO:0000313" key="6">
    <source>
        <dbReference type="Proteomes" id="UP001139054"/>
    </source>
</evidence>
<name>A0A9X1UFI0_9BRAD</name>
<reference evidence="3" key="1">
    <citation type="submission" date="2022-01" db="EMBL/GenBank/DDBJ databases">
        <title>Genome sequnece data of strain Bradyrhizobium sp. nov.</title>
        <authorList>
            <person name="Zhang J."/>
        </authorList>
    </citation>
    <scope>NUCLEOTIDE SEQUENCE</scope>
    <source>
        <strain evidence="4">WYCCWR 12774</strain>
        <strain evidence="3">WYCCWR 13023</strain>
    </source>
</reference>
<dbReference type="Gene3D" id="3.40.50.1820">
    <property type="entry name" value="alpha/beta hydrolase"/>
    <property type="match status" value="1"/>
</dbReference>
<dbReference type="EMBL" id="JAKLUA010000001">
    <property type="protein sequence ID" value="MCG2665720.1"/>
    <property type="molecule type" value="Genomic_DNA"/>
</dbReference>
<evidence type="ECO:0000313" key="3">
    <source>
        <dbReference type="EMBL" id="MCG2626507.1"/>
    </source>
</evidence>
<dbReference type="AlphaFoldDB" id="A0A9X1UFI0"/>
<keyword evidence="5" id="KW-1185">Reference proteome</keyword>
<keyword evidence="1 3" id="KW-0378">Hydrolase</keyword>
<dbReference type="Proteomes" id="UP001139012">
    <property type="component" value="Unassembled WGS sequence"/>
</dbReference>
<organism evidence="3 6">
    <name type="scientific">Bradyrhizobium zhengyangense</name>
    <dbReference type="NCBI Taxonomy" id="2911009"/>
    <lineage>
        <taxon>Bacteria</taxon>
        <taxon>Pseudomonadati</taxon>
        <taxon>Pseudomonadota</taxon>
        <taxon>Alphaproteobacteria</taxon>
        <taxon>Hyphomicrobiales</taxon>
        <taxon>Nitrobacteraceae</taxon>
        <taxon>Bradyrhizobium</taxon>
    </lineage>
</organism>
<dbReference type="Pfam" id="PF00561">
    <property type="entry name" value="Abhydrolase_1"/>
    <property type="match status" value="1"/>
</dbReference>
<evidence type="ECO:0000313" key="4">
    <source>
        <dbReference type="EMBL" id="MCG2665720.1"/>
    </source>
</evidence>
<dbReference type="PRINTS" id="PR00412">
    <property type="entry name" value="EPOXHYDRLASE"/>
</dbReference>
<sequence>MSTTRVIKANGIDLFIREAAGQGPLVVLCHGWPELSHSWRHQIPALAAAGFHVVAPDMRGFGQSTAPPDVSAYSIFDLVGDVVGLVKALGKTKAMVVGHDWGAPVAWHAALFRPDIFTAVAGLSVPPPFRGRGRPLELLRQGGITNFYWQYFQAPGVAEAEFEQDVARTMRMVLGGRGLADPNAAMFVQEGKGFLGHATADAPLPAWLSEDDLAHFTENFRKSGFRGGLNWYRNIDHNWELTAPWQDAQIHQPSLFIAGAQDAVITGLIGAKRANELERVLPNLTRKLIIEGAGHWVQQERPDEVNAALVRFLREASSH</sequence>
<comment type="caution">
    <text evidence="3">The sequence shown here is derived from an EMBL/GenBank/DDBJ whole genome shotgun (WGS) entry which is preliminary data.</text>
</comment>
<feature type="domain" description="AB hydrolase-1" evidence="2">
    <location>
        <begin position="24"/>
        <end position="302"/>
    </location>
</feature>